<proteinExistence type="inferred from homology"/>
<accession>A0A8H2X4G8</accession>
<dbReference type="Pfam" id="PF25398">
    <property type="entry name" value="CUX1_N"/>
    <property type="match status" value="1"/>
</dbReference>
<dbReference type="InterPro" id="IPR057476">
    <property type="entry name" value="Cux_N"/>
</dbReference>
<evidence type="ECO:0000256" key="7">
    <source>
        <dbReference type="ARBA" id="ARBA00022980"/>
    </source>
</evidence>
<feature type="domain" description="CASP C-terminal" evidence="16">
    <location>
        <begin position="741"/>
        <end position="964"/>
    </location>
</feature>
<feature type="coiled-coil region" evidence="14">
    <location>
        <begin position="817"/>
        <end position="865"/>
    </location>
</feature>
<evidence type="ECO:0000256" key="13">
    <source>
        <dbReference type="RuleBase" id="RU003815"/>
    </source>
</evidence>
<evidence type="ECO:0000256" key="10">
    <source>
        <dbReference type="ARBA" id="ARBA00023054"/>
    </source>
</evidence>
<dbReference type="GO" id="GO:0003735">
    <property type="term" value="F:structural constituent of ribosome"/>
    <property type="evidence" value="ECO:0007669"/>
    <property type="project" value="InterPro"/>
</dbReference>
<feature type="coiled-coil region" evidence="14">
    <location>
        <begin position="390"/>
        <end position="417"/>
    </location>
</feature>
<dbReference type="InterPro" id="IPR014721">
    <property type="entry name" value="Ribsml_uS5_D2-typ_fold_subgr"/>
</dbReference>
<evidence type="ECO:0000256" key="12">
    <source>
        <dbReference type="ARBA" id="ARBA00023274"/>
    </source>
</evidence>
<evidence type="ECO:0000256" key="6">
    <source>
        <dbReference type="ARBA" id="ARBA00022692"/>
    </source>
</evidence>
<evidence type="ECO:0000259" key="17">
    <source>
        <dbReference type="Pfam" id="PF25398"/>
    </source>
</evidence>
<dbReference type="Gene3D" id="3.30.230.10">
    <property type="match status" value="1"/>
</dbReference>
<feature type="coiled-coil region" evidence="14">
    <location>
        <begin position="562"/>
        <end position="596"/>
    </location>
</feature>
<comment type="similarity">
    <text evidence="2 13">Belongs to the universal ribosomal protein uS9 family.</text>
</comment>
<dbReference type="GO" id="GO:0006891">
    <property type="term" value="P:intra-Golgi vesicle-mediated transport"/>
    <property type="evidence" value="ECO:0007669"/>
    <property type="project" value="InterPro"/>
</dbReference>
<evidence type="ECO:0000256" key="1">
    <source>
        <dbReference type="ARBA" id="ARBA00004409"/>
    </source>
</evidence>
<dbReference type="Pfam" id="PF08172">
    <property type="entry name" value="CASP_C"/>
    <property type="match status" value="1"/>
</dbReference>
<evidence type="ECO:0000256" key="3">
    <source>
        <dbReference type="ARBA" id="ARBA00006415"/>
    </source>
</evidence>
<evidence type="ECO:0000256" key="8">
    <source>
        <dbReference type="ARBA" id="ARBA00022989"/>
    </source>
</evidence>
<evidence type="ECO:0000256" key="4">
    <source>
        <dbReference type="ARBA" id="ARBA00018691"/>
    </source>
</evidence>
<evidence type="ECO:0000256" key="2">
    <source>
        <dbReference type="ARBA" id="ARBA00005251"/>
    </source>
</evidence>
<keyword evidence="12 13" id="KW-0687">Ribonucleoprotein</keyword>
<dbReference type="PANTHER" id="PTHR14043:SF2">
    <property type="entry name" value="HOMEOBOX PROTEIN CUT"/>
    <property type="match status" value="1"/>
</dbReference>
<feature type="coiled-coil region" evidence="14">
    <location>
        <begin position="448"/>
        <end position="536"/>
    </location>
</feature>
<dbReference type="AlphaFoldDB" id="A0A8H2X4G8"/>
<evidence type="ECO:0000256" key="9">
    <source>
        <dbReference type="ARBA" id="ARBA00023034"/>
    </source>
</evidence>
<sequence>MQTVRLRQPLWQISRRYYASAPTTNFVPPPSVPVSIESAINPKYPPPSSSSFFTGRHEYNDSVSQLQDALNAAKRKLTMAKLLPLPQEARNSLPVGRTAWKNQEGIALAVGSRLKTSQYRHILNLLSSLNALRSLANVGNQPAVINDLAKVLQRYERIDKDELLAMKKSPVKFDIYGRSYTLGKRKESAARVWVIPTQPVATPIPETTLQKEISAELALAPKMSDVPVTEILVNSVPFAQYFKLPRDREKAIRPLQVTGLLGAYNIFALVRGGGISGQAGALAHGIAKALAAHAPHVKPILVKDDGLRRDPRMVERKKTGRAKARKRLPRELGCDNCEIIMSDFTQALSVWKDIDLSELRKRLDSQGLEIVENQKESVVEFKKLPEEEKVEAFKGLLKAYQNEIDTLTKRCKSSDSAFLGVYKLLAEAPDPYPLLNSVVDMMVKVADAEDKQAELKTLREENTELKRQVSELGDAKKKADTIEEKMESIIQARVSQKAAELNATYDEKMRNYEDREQDLQRQLDLTRSQLRDLRASHDTSQAKLLDHSQRQDQEVDAKLAEMDLIAADLERANSRVAAVERRNEILRAEIESLKTGSDSVQRTQTLEAQLAESDAETQRLRLAFEELKKSTSETITAAERKTAELEKEAGIRAGEIDSLKTRLKQYADYDEIKRELGIMKFVEFGQDDDDEAPMPDPNADKANLQQGQSLEGLLMAKNRKLLEELTNIRVARSELESSLQAISEEVVHARAELGKQTSLNEKLENDLLQINQRASNGVTDKEETIPSGQDGLSGLNLGRKSTNVERAVTPQPDNSILPIVTSQRDRFRQRNAELEEELRKQFESISELRNEIKTLQSDNMKLYEKVRYMQSYRDEGSASWSSVTAQANSDLGKYRTMYEDSLNPFQAFRGQEAARATQDLNVIERTVLIITRQVLGNRRARTAFIAYAFFLHGLVLYITYQCAGSSQSSVRVPAENVHI</sequence>
<evidence type="ECO:0000256" key="5">
    <source>
        <dbReference type="ARBA" id="ARBA00022448"/>
    </source>
</evidence>
<dbReference type="Proteomes" id="UP000663841">
    <property type="component" value="Unassembled WGS sequence"/>
</dbReference>
<evidence type="ECO:0000313" key="19">
    <source>
        <dbReference type="Proteomes" id="UP000663841"/>
    </source>
</evidence>
<keyword evidence="9" id="KW-0333">Golgi apparatus</keyword>
<organism evidence="18 19">
    <name type="scientific">Rhizoctonia solani</name>
    <dbReference type="NCBI Taxonomy" id="456999"/>
    <lineage>
        <taxon>Eukaryota</taxon>
        <taxon>Fungi</taxon>
        <taxon>Dikarya</taxon>
        <taxon>Basidiomycota</taxon>
        <taxon>Agaricomycotina</taxon>
        <taxon>Agaricomycetes</taxon>
        <taxon>Cantharellales</taxon>
        <taxon>Ceratobasidiaceae</taxon>
        <taxon>Rhizoctonia</taxon>
    </lineage>
</organism>
<feature type="coiled-coil region" evidence="14">
    <location>
        <begin position="56"/>
        <end position="83"/>
    </location>
</feature>
<dbReference type="Pfam" id="PF00380">
    <property type="entry name" value="Ribosomal_S9"/>
    <property type="match status" value="1"/>
</dbReference>
<dbReference type="InterPro" id="IPR012955">
    <property type="entry name" value="CASP_C"/>
</dbReference>
<dbReference type="GO" id="GO:0006412">
    <property type="term" value="P:translation"/>
    <property type="evidence" value="ECO:0007669"/>
    <property type="project" value="InterPro"/>
</dbReference>
<keyword evidence="6" id="KW-0812">Transmembrane</keyword>
<evidence type="ECO:0000256" key="11">
    <source>
        <dbReference type="ARBA" id="ARBA00023136"/>
    </source>
</evidence>
<keyword evidence="7 13" id="KW-0689">Ribosomal protein</keyword>
<keyword evidence="8" id="KW-1133">Transmembrane helix</keyword>
<evidence type="ECO:0000256" key="15">
    <source>
        <dbReference type="SAM" id="MobiDB-lite"/>
    </source>
</evidence>
<protein>
    <recommendedName>
        <fullName evidence="4">Protein CASP</fullName>
    </recommendedName>
</protein>
<dbReference type="PANTHER" id="PTHR14043">
    <property type="entry name" value="CCAAT DISPLACEMENT PROTEIN-RELATED"/>
    <property type="match status" value="1"/>
</dbReference>
<dbReference type="InterPro" id="IPR020568">
    <property type="entry name" value="Ribosomal_Su5_D2-typ_SF"/>
</dbReference>
<comment type="similarity">
    <text evidence="3">Belongs to the CASP family.</text>
</comment>
<feature type="region of interest" description="Disordered" evidence="15">
    <location>
        <begin position="775"/>
        <end position="797"/>
    </location>
</feature>
<dbReference type="GO" id="GO:1990904">
    <property type="term" value="C:ribonucleoprotein complex"/>
    <property type="evidence" value="ECO:0007669"/>
    <property type="project" value="UniProtKB-KW"/>
</dbReference>
<dbReference type="InterPro" id="IPR020574">
    <property type="entry name" value="Ribosomal_uS9_CS"/>
</dbReference>
<dbReference type="InterPro" id="IPR000754">
    <property type="entry name" value="Ribosomal_uS9"/>
</dbReference>
<name>A0A8H2X4G8_9AGAM</name>
<dbReference type="EMBL" id="CAJMWW010000068">
    <property type="protein sequence ID" value="CAE6415192.1"/>
    <property type="molecule type" value="Genomic_DNA"/>
</dbReference>
<reference evidence="18" key="1">
    <citation type="submission" date="2021-01" db="EMBL/GenBank/DDBJ databases">
        <authorList>
            <person name="Kaushik A."/>
        </authorList>
    </citation>
    <scope>NUCLEOTIDE SEQUENCE</scope>
    <source>
        <strain evidence="18">AG3-T5</strain>
    </source>
</reference>
<dbReference type="PROSITE" id="PS00360">
    <property type="entry name" value="RIBOSOMAL_S9"/>
    <property type="match status" value="1"/>
</dbReference>
<dbReference type="SUPFAM" id="SSF54211">
    <property type="entry name" value="Ribosomal protein S5 domain 2-like"/>
    <property type="match status" value="1"/>
</dbReference>
<dbReference type="GO" id="GO:0005840">
    <property type="term" value="C:ribosome"/>
    <property type="evidence" value="ECO:0007669"/>
    <property type="project" value="UniProtKB-KW"/>
</dbReference>
<evidence type="ECO:0000259" key="16">
    <source>
        <dbReference type="Pfam" id="PF08172"/>
    </source>
</evidence>
<gene>
    <name evidence="18" type="ORF">RDB_LOCUS29740</name>
</gene>
<comment type="caution">
    <text evidence="18">The sequence shown here is derived from an EMBL/GenBank/DDBJ whole genome shotgun (WGS) entry which is preliminary data.</text>
</comment>
<comment type="subcellular location">
    <subcellularLocation>
        <location evidence="1">Golgi apparatus membrane</location>
        <topology evidence="1">Single-pass type IV membrane protein</topology>
    </subcellularLocation>
</comment>
<keyword evidence="5" id="KW-0813">Transport</keyword>
<evidence type="ECO:0000256" key="14">
    <source>
        <dbReference type="SAM" id="Coils"/>
    </source>
</evidence>
<keyword evidence="10 14" id="KW-0175">Coiled coil</keyword>
<keyword evidence="11" id="KW-0472">Membrane</keyword>
<feature type="domain" description="Cux N-terminal" evidence="17">
    <location>
        <begin position="342"/>
        <end position="441"/>
    </location>
</feature>
<dbReference type="GO" id="GO:0000139">
    <property type="term" value="C:Golgi membrane"/>
    <property type="evidence" value="ECO:0007669"/>
    <property type="project" value="UniProtKB-SubCell"/>
</dbReference>
<evidence type="ECO:0000313" key="18">
    <source>
        <dbReference type="EMBL" id="CAE6415192.1"/>
    </source>
</evidence>